<accession>A0A0F9RU20</accession>
<evidence type="ECO:0000313" key="1">
    <source>
        <dbReference type="EMBL" id="KKN53367.1"/>
    </source>
</evidence>
<organism evidence="1">
    <name type="scientific">marine sediment metagenome</name>
    <dbReference type="NCBI Taxonomy" id="412755"/>
    <lineage>
        <taxon>unclassified sequences</taxon>
        <taxon>metagenomes</taxon>
        <taxon>ecological metagenomes</taxon>
    </lineage>
</organism>
<gene>
    <name evidence="1" type="ORF">LCGC14_0603370</name>
</gene>
<protein>
    <submittedName>
        <fullName evidence="1">Uncharacterized protein</fullName>
    </submittedName>
</protein>
<reference evidence="1" key="1">
    <citation type="journal article" date="2015" name="Nature">
        <title>Complex archaea that bridge the gap between prokaryotes and eukaryotes.</title>
        <authorList>
            <person name="Spang A."/>
            <person name="Saw J.H."/>
            <person name="Jorgensen S.L."/>
            <person name="Zaremba-Niedzwiedzka K."/>
            <person name="Martijn J."/>
            <person name="Lind A.E."/>
            <person name="van Eijk R."/>
            <person name="Schleper C."/>
            <person name="Guy L."/>
            <person name="Ettema T.J."/>
        </authorList>
    </citation>
    <scope>NUCLEOTIDE SEQUENCE</scope>
</reference>
<sequence length="74" mass="8452">MIKIVAKIVRDGECPLKLKIPCSECEYYDGWGFDVKRFDKGDNLKGISVFDIWCNTSSIVDVKDIKPSLKIIKK</sequence>
<proteinExistence type="predicted"/>
<dbReference type="AlphaFoldDB" id="A0A0F9RU20"/>
<dbReference type="EMBL" id="LAZR01000975">
    <property type="protein sequence ID" value="KKN53367.1"/>
    <property type="molecule type" value="Genomic_DNA"/>
</dbReference>
<comment type="caution">
    <text evidence="1">The sequence shown here is derived from an EMBL/GenBank/DDBJ whole genome shotgun (WGS) entry which is preliminary data.</text>
</comment>
<name>A0A0F9RU20_9ZZZZ</name>